<evidence type="ECO:0000313" key="2">
    <source>
        <dbReference type="EMBL" id="PKU46901.1"/>
    </source>
</evidence>
<reference evidence="3" key="1">
    <citation type="submission" date="2017-11" db="EMBL/GenBank/DDBJ databases">
        <authorList>
            <person name="Lima N.C."/>
            <person name="Parody-Merino A.M."/>
            <person name="Battley P.F."/>
            <person name="Fidler A.E."/>
            <person name="Prosdocimi F."/>
        </authorList>
    </citation>
    <scope>NUCLEOTIDE SEQUENCE [LARGE SCALE GENOMIC DNA]</scope>
</reference>
<dbReference type="GO" id="GO:0003964">
    <property type="term" value="F:RNA-directed DNA polymerase activity"/>
    <property type="evidence" value="ECO:0007669"/>
    <property type="project" value="UniProtKB-KW"/>
</dbReference>
<dbReference type="PANTHER" id="PTHR33332">
    <property type="entry name" value="REVERSE TRANSCRIPTASE DOMAIN-CONTAINING PROTEIN"/>
    <property type="match status" value="1"/>
</dbReference>
<evidence type="ECO:0000313" key="3">
    <source>
        <dbReference type="Proteomes" id="UP000233556"/>
    </source>
</evidence>
<proteinExistence type="predicted"/>
<gene>
    <name evidence="2" type="ORF">llap_2795</name>
</gene>
<keyword evidence="3" id="KW-1185">Reference proteome</keyword>
<reference evidence="3" key="2">
    <citation type="submission" date="2017-12" db="EMBL/GenBank/DDBJ databases">
        <title>Genome sequence of the Bar-tailed Godwit (Limosa lapponica baueri).</title>
        <authorList>
            <person name="Lima N.C.B."/>
            <person name="Parody-Merino A.M."/>
            <person name="Battley P.F."/>
            <person name="Fidler A.E."/>
            <person name="Prosdocimi F."/>
        </authorList>
    </citation>
    <scope>NUCLEOTIDE SEQUENCE [LARGE SCALE GENOMIC DNA]</scope>
</reference>
<dbReference type="EMBL" id="KZ505695">
    <property type="protein sequence ID" value="PKU46901.1"/>
    <property type="molecule type" value="Genomic_DNA"/>
</dbReference>
<protein>
    <submittedName>
        <fullName evidence="2">Rna-directed dna polymerase from mobile element jockey-like</fullName>
    </submittedName>
</protein>
<keyword evidence="2" id="KW-0548">Nucleotidyltransferase</keyword>
<accession>A0A2I0ULH4</accession>
<dbReference type="Proteomes" id="UP000233556">
    <property type="component" value="Unassembled WGS sequence"/>
</dbReference>
<name>A0A2I0ULH4_LIMLA</name>
<evidence type="ECO:0000256" key="1">
    <source>
        <dbReference type="SAM" id="MobiDB-lite"/>
    </source>
</evidence>
<keyword evidence="2" id="KW-0808">Transferase</keyword>
<keyword evidence="2" id="KW-0695">RNA-directed DNA polymerase</keyword>
<dbReference type="AlphaFoldDB" id="A0A2I0ULH4"/>
<feature type="region of interest" description="Disordered" evidence="1">
    <location>
        <begin position="107"/>
        <end position="130"/>
    </location>
</feature>
<sequence>MFINDLDEGMECILSKFADDTKLGGLADTSEGCATIQHGLDRLESWAEMNLMRFNKGKCRVLHLGRKNARHQYRLGVDLLESTSEEKDLGVLVPLYNRCKALDVKGQSMDDVDDGPYSPQALPSRGNKQEDLEATMPQESYNLVAITETWWDKSHDWSVSINGYRLFRQDRPPDQGEPIVEGFLFQLQKTLNWQALILLGGFNHPDICWKSSTASCMQHRRLLECTEYNSLRQGSVLGPVLFNIINDMNSGIMCTLSKFADDTKLSGAVDMTEKWDAIKRDLERLERLTLLAIVVILKVLQPKALGKLRIIF</sequence>
<organism evidence="2 3">
    <name type="scientific">Limosa lapponica baueri</name>
    <dbReference type="NCBI Taxonomy" id="1758121"/>
    <lineage>
        <taxon>Eukaryota</taxon>
        <taxon>Metazoa</taxon>
        <taxon>Chordata</taxon>
        <taxon>Craniata</taxon>
        <taxon>Vertebrata</taxon>
        <taxon>Euteleostomi</taxon>
        <taxon>Archelosauria</taxon>
        <taxon>Archosauria</taxon>
        <taxon>Dinosauria</taxon>
        <taxon>Saurischia</taxon>
        <taxon>Theropoda</taxon>
        <taxon>Coelurosauria</taxon>
        <taxon>Aves</taxon>
        <taxon>Neognathae</taxon>
        <taxon>Neoaves</taxon>
        <taxon>Charadriiformes</taxon>
        <taxon>Scolopacidae</taxon>
        <taxon>Limosa</taxon>
    </lineage>
</organism>